<evidence type="ECO:0000313" key="2">
    <source>
        <dbReference type="EMBL" id="PWG82171.1"/>
    </source>
</evidence>
<dbReference type="InterPro" id="IPR027417">
    <property type="entry name" value="P-loop_NTPase"/>
</dbReference>
<dbReference type="Gene3D" id="3.40.50.300">
    <property type="entry name" value="P-loop containing nucleotide triphosphate hydrolases"/>
    <property type="match status" value="1"/>
</dbReference>
<evidence type="ECO:0000256" key="1">
    <source>
        <dbReference type="SAM" id="Phobius"/>
    </source>
</evidence>
<dbReference type="InterPro" id="IPR050445">
    <property type="entry name" value="Bact_polysacc_biosynth/exp"/>
</dbReference>
<dbReference type="SUPFAM" id="SSF52540">
    <property type="entry name" value="P-loop containing nucleoside triphosphate hydrolases"/>
    <property type="match status" value="1"/>
</dbReference>
<dbReference type="GO" id="GO:0005886">
    <property type="term" value="C:plasma membrane"/>
    <property type="evidence" value="ECO:0007669"/>
    <property type="project" value="TreeGrafter"/>
</dbReference>
<dbReference type="AlphaFoldDB" id="A0A2U2PL93"/>
<sequence length="725" mass="82324">MDEIKKFLRLLKRHRFTIIIIPVISVVITYFLVRNQPNSYLSQARIATGLVDDTQQSSFLDEVSPRGQEITQEFSNIVEMMRMKKILDQVSYSLMIHDLTLNRPFRPLSTAVRDLNPAMRSQLVNTLKAKYSRSEELNLWEGHQRGLYGYVKSMEYDSESLKNKLRINRVGDSDFISVEFESENPELSAFIANSLSSEFIKYYSFIKKSNQLKATAFLKNLMDEKKAALNNAVDSLRSYKIRNRVLNLDEQSSQLYAQIIAYNERKQDVIKSIASNTGALNEIDRKFEPGERKYLESALTRLNQRIVGTRQELQALYDQYIQSNFEEQYKSSIDSLQNLLTAEINKSNDTYAYNPLSAKEQLVQQKLNLEIQLDLSRYSMNSIERELNSLNSQFDLLVPHEAVVQSLDRDIEVASQEYLDALGKYNQSNMVSGLAVKLNLVQNAMPGAIQPSKKMLLVILSGIISFAFCFVVLFLIFFTDHSVLSAKDLANKTGKPVLGELGHLNSSAIDLKEIWSAAGKEELTEFREALRSVRFEIERELKGKVLAVTSMGPSEGKTLLSLSVAYAFSKANRKVLLLDGNFSHPEISRQAKNPVYLEDYFRGAGLLNEHSAESFVSVLSNRGEDTSVLELTDEETIHQKINKLKEQFDLIIIETPSIDSSNQAKEWISFADSVVAVFAAGQTINETKKLYVQYFKSIDEKFAGWVLNQPTADGIYKNKGKKKGI</sequence>
<dbReference type="PANTHER" id="PTHR32309">
    <property type="entry name" value="TYROSINE-PROTEIN KINASE"/>
    <property type="match status" value="1"/>
</dbReference>
<reference evidence="2 3" key="1">
    <citation type="submission" date="2018-04" db="EMBL/GenBank/DDBJ databases">
        <title>Pedobacter chongqingensis sp. nov., isolated from a rottenly hemp rope.</title>
        <authorList>
            <person name="Cai Y."/>
        </authorList>
    </citation>
    <scope>NUCLEOTIDE SEQUENCE [LARGE SCALE GENOMIC DNA]</scope>
    <source>
        <strain evidence="2 3">FJ4-8</strain>
    </source>
</reference>
<evidence type="ECO:0000313" key="3">
    <source>
        <dbReference type="Proteomes" id="UP000245647"/>
    </source>
</evidence>
<name>A0A2U2PL93_9SPHI</name>
<keyword evidence="1" id="KW-0472">Membrane</keyword>
<keyword evidence="3" id="KW-1185">Reference proteome</keyword>
<dbReference type="GO" id="GO:0004713">
    <property type="term" value="F:protein tyrosine kinase activity"/>
    <property type="evidence" value="ECO:0007669"/>
    <property type="project" value="TreeGrafter"/>
</dbReference>
<feature type="transmembrane region" description="Helical" evidence="1">
    <location>
        <begin position="455"/>
        <end position="478"/>
    </location>
</feature>
<protein>
    <submittedName>
        <fullName evidence="2">Lipopolysaccharide biosynthesis protein</fullName>
    </submittedName>
</protein>
<dbReference type="RefSeq" id="WP_109414449.1">
    <property type="nucleotide sequence ID" value="NZ_QEAS01000002.1"/>
</dbReference>
<dbReference type="Proteomes" id="UP000245647">
    <property type="component" value="Unassembled WGS sequence"/>
</dbReference>
<dbReference type="OrthoDB" id="972983at2"/>
<organism evidence="2 3">
    <name type="scientific">Pararcticibacter amylolyticus</name>
    <dbReference type="NCBI Taxonomy" id="2173175"/>
    <lineage>
        <taxon>Bacteria</taxon>
        <taxon>Pseudomonadati</taxon>
        <taxon>Bacteroidota</taxon>
        <taxon>Sphingobacteriia</taxon>
        <taxon>Sphingobacteriales</taxon>
        <taxon>Sphingobacteriaceae</taxon>
        <taxon>Pararcticibacter</taxon>
    </lineage>
</organism>
<keyword evidence="1" id="KW-1133">Transmembrane helix</keyword>
<accession>A0A2U2PL93</accession>
<keyword evidence="1" id="KW-0812">Transmembrane</keyword>
<comment type="caution">
    <text evidence="2">The sequence shown here is derived from an EMBL/GenBank/DDBJ whole genome shotgun (WGS) entry which is preliminary data.</text>
</comment>
<dbReference type="EMBL" id="QEAS01000002">
    <property type="protein sequence ID" value="PWG82171.1"/>
    <property type="molecule type" value="Genomic_DNA"/>
</dbReference>
<proteinExistence type="predicted"/>
<dbReference type="PANTHER" id="PTHR32309:SF13">
    <property type="entry name" value="FERRIC ENTEROBACTIN TRANSPORT PROTEIN FEPE"/>
    <property type="match status" value="1"/>
</dbReference>
<gene>
    <name evidence="2" type="ORF">DDR33_03925</name>
</gene>
<feature type="transmembrane region" description="Helical" evidence="1">
    <location>
        <begin position="16"/>
        <end position="33"/>
    </location>
</feature>